<evidence type="ECO:0000313" key="6">
    <source>
        <dbReference type="Proteomes" id="UP000095662"/>
    </source>
</evidence>
<protein>
    <submittedName>
        <fullName evidence="5">Radical SAM superfamily</fullName>
    </submittedName>
</protein>
<dbReference type="AlphaFoldDB" id="A0A174ZXB6"/>
<dbReference type="SFLD" id="SFLDS00029">
    <property type="entry name" value="Radical_SAM"/>
    <property type="match status" value="1"/>
</dbReference>
<dbReference type="Pfam" id="PF04055">
    <property type="entry name" value="Radical_SAM"/>
    <property type="match status" value="1"/>
</dbReference>
<gene>
    <name evidence="5" type="ORF">ERS852540_02118</name>
</gene>
<dbReference type="InterPro" id="IPR058240">
    <property type="entry name" value="rSAM_sf"/>
</dbReference>
<dbReference type="PANTHER" id="PTHR43432">
    <property type="entry name" value="SLR0285 PROTEIN"/>
    <property type="match status" value="1"/>
</dbReference>
<accession>A0A174ZXB6</accession>
<organism evidence="5 6">
    <name type="scientific">[Eubacterium] siraeum</name>
    <dbReference type="NCBI Taxonomy" id="39492"/>
    <lineage>
        <taxon>Bacteria</taxon>
        <taxon>Bacillati</taxon>
        <taxon>Bacillota</taxon>
        <taxon>Clostridia</taxon>
        <taxon>Eubacteriales</taxon>
        <taxon>Oscillospiraceae</taxon>
        <taxon>Oscillospiraceae incertae sedis</taxon>
    </lineage>
</organism>
<evidence type="ECO:0000259" key="4">
    <source>
        <dbReference type="PROSITE" id="PS51918"/>
    </source>
</evidence>
<name>A0A174ZXB6_9FIRM</name>
<evidence type="ECO:0000256" key="3">
    <source>
        <dbReference type="ARBA" id="ARBA00023014"/>
    </source>
</evidence>
<dbReference type="PANTHER" id="PTHR43432:SF3">
    <property type="entry name" value="SLR0285 PROTEIN"/>
    <property type="match status" value="1"/>
</dbReference>
<keyword evidence="3" id="KW-0411">Iron-sulfur</keyword>
<dbReference type="GO" id="GO:0003824">
    <property type="term" value="F:catalytic activity"/>
    <property type="evidence" value="ECO:0007669"/>
    <property type="project" value="InterPro"/>
</dbReference>
<dbReference type="GO" id="GO:0046872">
    <property type="term" value="F:metal ion binding"/>
    <property type="evidence" value="ECO:0007669"/>
    <property type="project" value="UniProtKB-KW"/>
</dbReference>
<evidence type="ECO:0000256" key="2">
    <source>
        <dbReference type="ARBA" id="ARBA00023004"/>
    </source>
</evidence>
<sequence>MHFVDAKSILSAKNGMNIYRGCTHGCIYCDSRSDCYNMRHDFEDVEVKRNAPELLEKALASKRRLCMIGTGAMSDPYMHCEEKLRLTRRCLEVIDRHGFGVTVLTKSDMILRDADLLCSINSKAKAVVQMTLTTYDEDLCRILEPNVCTTKRRHEVLEAMQKNGIPTVVWFTPVLPFINDTEENLRGILSYCFDAGVKGIICMGIGTTLRDGDREYFYSALDRHFPGMKQRYISQYGNEYICNSVNNGRLMSIFCNECEKHGVMYEPAKVFSYLYEFPEKNEQLSFF</sequence>
<keyword evidence="2" id="KW-0408">Iron</keyword>
<proteinExistence type="predicted"/>
<feature type="domain" description="Radical SAM core" evidence="4">
    <location>
        <begin position="8"/>
        <end position="236"/>
    </location>
</feature>
<evidence type="ECO:0000256" key="1">
    <source>
        <dbReference type="ARBA" id="ARBA00022723"/>
    </source>
</evidence>
<keyword evidence="1" id="KW-0479">Metal-binding</keyword>
<reference evidence="5 6" key="1">
    <citation type="submission" date="2015-09" db="EMBL/GenBank/DDBJ databases">
        <authorList>
            <consortium name="Pathogen Informatics"/>
        </authorList>
    </citation>
    <scope>NUCLEOTIDE SEQUENCE [LARGE SCALE GENOMIC DNA]</scope>
    <source>
        <strain evidence="5 6">2789STDY5834928</strain>
    </source>
</reference>
<dbReference type="InterPro" id="IPR007197">
    <property type="entry name" value="rSAM"/>
</dbReference>
<dbReference type="STRING" id="39492.ERS852540_02118"/>
<dbReference type="Proteomes" id="UP000095662">
    <property type="component" value="Unassembled WGS sequence"/>
</dbReference>
<dbReference type="OrthoDB" id="9785699at2"/>
<dbReference type="SFLD" id="SFLDG01084">
    <property type="entry name" value="Uncharacterised_Radical_SAM_Su"/>
    <property type="match status" value="1"/>
</dbReference>
<dbReference type="EMBL" id="CZBY01000020">
    <property type="protein sequence ID" value="CUQ90427.1"/>
    <property type="molecule type" value="Genomic_DNA"/>
</dbReference>
<dbReference type="InterPro" id="IPR040086">
    <property type="entry name" value="MJ0683-like"/>
</dbReference>
<dbReference type="Gene3D" id="3.80.30.30">
    <property type="match status" value="1"/>
</dbReference>
<evidence type="ECO:0000313" key="5">
    <source>
        <dbReference type="EMBL" id="CUQ90427.1"/>
    </source>
</evidence>
<dbReference type="CDD" id="cd01335">
    <property type="entry name" value="Radical_SAM"/>
    <property type="match status" value="1"/>
</dbReference>
<dbReference type="GO" id="GO:0051536">
    <property type="term" value="F:iron-sulfur cluster binding"/>
    <property type="evidence" value="ECO:0007669"/>
    <property type="project" value="UniProtKB-KW"/>
</dbReference>
<dbReference type="PROSITE" id="PS51918">
    <property type="entry name" value="RADICAL_SAM"/>
    <property type="match status" value="1"/>
</dbReference>
<dbReference type="SUPFAM" id="SSF102114">
    <property type="entry name" value="Radical SAM enzymes"/>
    <property type="match status" value="1"/>
</dbReference>